<dbReference type="STRING" id="67344.SAMN05216505_11255"/>
<dbReference type="PANTHER" id="PTHR22916:SF3">
    <property type="entry name" value="UDP-GLCNAC:BETAGAL BETA-1,3-N-ACETYLGLUCOSAMINYLTRANSFERASE-LIKE PROTEIN 1"/>
    <property type="match status" value="1"/>
</dbReference>
<evidence type="ECO:0000313" key="3">
    <source>
        <dbReference type="EMBL" id="SDD81142.1"/>
    </source>
</evidence>
<accession>A0A1G6XT00</accession>
<keyword evidence="3" id="KW-0808">Transferase</keyword>
<protein>
    <submittedName>
        <fullName evidence="3">Glycosyltransferase involved in cell wall bisynthesis</fullName>
    </submittedName>
</protein>
<dbReference type="PANTHER" id="PTHR22916">
    <property type="entry name" value="GLYCOSYLTRANSFERASE"/>
    <property type="match status" value="1"/>
</dbReference>
<dbReference type="CDD" id="cd00761">
    <property type="entry name" value="Glyco_tranf_GTA_type"/>
    <property type="match status" value="1"/>
</dbReference>
<reference evidence="4" key="1">
    <citation type="submission" date="2016-10" db="EMBL/GenBank/DDBJ databases">
        <authorList>
            <person name="Varghese N."/>
            <person name="Submissions S."/>
        </authorList>
    </citation>
    <scope>NUCLEOTIDE SEQUENCE [LARGE SCALE GENOMIC DNA]</scope>
    <source>
        <strain evidence="4">CGMCC 4.3504</strain>
    </source>
</reference>
<sequence>MLKVSVVVPVYNAGSYIDKCAPSLLGQSIGRDAYEVVYVDDGSTDDSAERLDRLATLHPHVRVHHQENSGWPGKPRNVGVRLSRGEYVQFVDQDDELGHEALERLYDLGRRNGSDIVLGKPAGTMARPSNVFARTVARCTVGDHPLFESLTPHKMFRRAFLLDNGIRFPEGRCRLEDQMFMAHAYAVARCVSVLGDYPCYYWMRREDGGNTSSRRLVVDEYFGWLRKVVQTVKAHTPPGTVQDAMLRRTYRVEILRHVSEPYVLSGHGQVQERFETVRRLVLEEFPPSVREGFPAVTRLRARLLEEGRLDALSLLARRVSQVRPLAELGRPRWHDGALTAPVRMHLTHQDGRAVSLLERGGRLVLDPALTEGIAGAEEWAAGDHLTAAYGEIRLSHRGQNVGWFPASDLTVRLENGRGGRRRPVVAGTMRIDPLTAAGGGPLDRGVHDVSAYFQVLGVGRSVALRGDVASRPLGGRAVRLGAPSHTVIPYWTAGCQLALDVGEFYHRLDAVPRRAGLRELIRVPAHMRGPLAKALHRVRR</sequence>
<evidence type="ECO:0000313" key="4">
    <source>
        <dbReference type="Proteomes" id="UP000182100"/>
    </source>
</evidence>
<evidence type="ECO:0000259" key="2">
    <source>
        <dbReference type="Pfam" id="PF22181"/>
    </source>
</evidence>
<gene>
    <name evidence="3" type="ORF">SAMN05216505_11255</name>
</gene>
<name>A0A1G6XT00_9ACTN</name>
<keyword evidence="4" id="KW-1185">Reference proteome</keyword>
<dbReference type="Pfam" id="PF00535">
    <property type="entry name" value="Glycos_transf_2"/>
    <property type="match status" value="1"/>
</dbReference>
<dbReference type="InterPro" id="IPR001173">
    <property type="entry name" value="Glyco_trans_2-like"/>
</dbReference>
<feature type="domain" description="Glycosyltransferase 2-like" evidence="1">
    <location>
        <begin position="5"/>
        <end position="125"/>
    </location>
</feature>
<dbReference type="GO" id="GO:0016758">
    <property type="term" value="F:hexosyltransferase activity"/>
    <property type="evidence" value="ECO:0007669"/>
    <property type="project" value="UniProtKB-ARBA"/>
</dbReference>
<organism evidence="3 4">
    <name type="scientific">Streptomyces prasinopilosus</name>
    <dbReference type="NCBI Taxonomy" id="67344"/>
    <lineage>
        <taxon>Bacteria</taxon>
        <taxon>Bacillati</taxon>
        <taxon>Actinomycetota</taxon>
        <taxon>Actinomycetes</taxon>
        <taxon>Kitasatosporales</taxon>
        <taxon>Streptomycetaceae</taxon>
        <taxon>Streptomyces</taxon>
    </lineage>
</organism>
<dbReference type="InterPro" id="IPR029044">
    <property type="entry name" value="Nucleotide-diphossugar_trans"/>
</dbReference>
<dbReference type="Proteomes" id="UP000182100">
    <property type="component" value="Unassembled WGS sequence"/>
</dbReference>
<dbReference type="SUPFAM" id="SSF53448">
    <property type="entry name" value="Nucleotide-diphospho-sugar transferases"/>
    <property type="match status" value="1"/>
</dbReference>
<dbReference type="AlphaFoldDB" id="A0A1G6XT00"/>
<dbReference type="EMBL" id="FMZK01000012">
    <property type="protein sequence ID" value="SDD81142.1"/>
    <property type="molecule type" value="Genomic_DNA"/>
</dbReference>
<proteinExistence type="predicted"/>
<feature type="domain" description="TarS/TarP linker" evidence="2">
    <location>
        <begin position="219"/>
        <end position="316"/>
    </location>
</feature>
<dbReference type="Gene3D" id="3.90.550.10">
    <property type="entry name" value="Spore Coat Polysaccharide Biosynthesis Protein SpsA, Chain A"/>
    <property type="match status" value="1"/>
</dbReference>
<dbReference type="InterPro" id="IPR054028">
    <property type="entry name" value="TarS/TarP_linker"/>
</dbReference>
<evidence type="ECO:0000259" key="1">
    <source>
        <dbReference type="Pfam" id="PF00535"/>
    </source>
</evidence>
<dbReference type="Pfam" id="PF22181">
    <property type="entry name" value="TarS_linker"/>
    <property type="match status" value="1"/>
</dbReference>
<dbReference type="RefSeq" id="WP_055573999.1">
    <property type="nucleotide sequence ID" value="NZ_FMZK01000012.1"/>
</dbReference>